<evidence type="ECO:0000313" key="5">
    <source>
        <dbReference type="EMBL" id="KAA0202599.1"/>
    </source>
</evidence>
<dbReference type="PROSITE" id="PS50096">
    <property type="entry name" value="IQ"/>
    <property type="match status" value="4"/>
</dbReference>
<accession>A0A6A0HAR9</accession>
<dbReference type="PANTHER" id="PTHR22706">
    <property type="entry name" value="ASSEMBLY FACTOR FOR SPINDLE MICROTUBULES"/>
    <property type="match status" value="1"/>
</dbReference>
<dbReference type="GO" id="GO:0005516">
    <property type="term" value="F:calmodulin binding"/>
    <property type="evidence" value="ECO:0007669"/>
    <property type="project" value="UniProtKB-KW"/>
</dbReference>
<dbReference type="InterPro" id="IPR000048">
    <property type="entry name" value="IQ_motif_EF-hand-BS"/>
</dbReference>
<dbReference type="GO" id="GO:0051295">
    <property type="term" value="P:establishment of meiotic spindle localization"/>
    <property type="evidence" value="ECO:0007669"/>
    <property type="project" value="TreeGrafter"/>
</dbReference>
<dbReference type="AlphaFoldDB" id="A0A6A0HAR9"/>
<dbReference type="EMBL" id="JQDR03003326">
    <property type="protein sequence ID" value="KAA0202599.1"/>
    <property type="molecule type" value="Genomic_DNA"/>
</dbReference>
<dbReference type="GO" id="GO:0000278">
    <property type="term" value="P:mitotic cell cycle"/>
    <property type="evidence" value="ECO:0007669"/>
    <property type="project" value="TreeGrafter"/>
</dbReference>
<dbReference type="Gene3D" id="1.20.5.190">
    <property type="match status" value="2"/>
</dbReference>
<proteinExistence type="predicted"/>
<comment type="caution">
    <text evidence="5">The sequence shown here is derived from an EMBL/GenBank/DDBJ whole genome shotgun (WGS) entry which is preliminary data.</text>
</comment>
<dbReference type="SMART" id="SM00015">
    <property type="entry name" value="IQ"/>
    <property type="match status" value="4"/>
</dbReference>
<dbReference type="Proteomes" id="UP000711488">
    <property type="component" value="Unassembled WGS sequence"/>
</dbReference>
<reference evidence="5" key="1">
    <citation type="submission" date="2014-08" db="EMBL/GenBank/DDBJ databases">
        <authorList>
            <person name="Murali S."/>
            <person name="Richards S."/>
            <person name="Bandaranaike D."/>
            <person name="Bellair M."/>
            <person name="Blankenburg K."/>
            <person name="Chao H."/>
            <person name="Dinh H."/>
            <person name="Doddapaneni H."/>
            <person name="Dugan-Rocha S."/>
            <person name="Elkadiri S."/>
            <person name="Gnanaolivu R."/>
            <person name="Hughes D."/>
            <person name="Lee S."/>
            <person name="Li M."/>
            <person name="Ming W."/>
            <person name="Munidasa M."/>
            <person name="Muniz J."/>
            <person name="Nguyen L."/>
            <person name="Osuji N."/>
            <person name="Pu L.-L."/>
            <person name="Puazo M."/>
            <person name="Skinner E."/>
            <person name="Qu C."/>
            <person name="Quiroz J."/>
            <person name="Raj R."/>
            <person name="Weissenberger G."/>
            <person name="Xin Y."/>
            <person name="Zou X."/>
            <person name="Han Y."/>
            <person name="Worley K."/>
            <person name="Muzny D."/>
            <person name="Gibbs R."/>
        </authorList>
    </citation>
    <scope>NUCLEOTIDE SEQUENCE</scope>
    <source>
        <strain evidence="5">HAZT.00-mixed</strain>
        <tissue evidence="5">Whole organism</tissue>
    </source>
</reference>
<keyword evidence="4" id="KW-0112">Calmodulin-binding</keyword>
<comment type="subcellular location">
    <subcellularLocation>
        <location evidence="1">Cytoplasm</location>
    </subcellularLocation>
</comment>
<dbReference type="InterPro" id="IPR051185">
    <property type="entry name" value="ASPM"/>
</dbReference>
<evidence type="ECO:0000256" key="4">
    <source>
        <dbReference type="ARBA" id="ARBA00022860"/>
    </source>
</evidence>
<protein>
    <submittedName>
        <fullName evidence="5">Uncharacterized protein</fullName>
    </submittedName>
</protein>
<dbReference type="SUPFAM" id="SSF52540">
    <property type="entry name" value="P-loop containing nucleoside triphosphate hydrolases"/>
    <property type="match status" value="2"/>
</dbReference>
<dbReference type="GO" id="GO:0005737">
    <property type="term" value="C:cytoplasm"/>
    <property type="evidence" value="ECO:0007669"/>
    <property type="project" value="UniProtKB-SubCell"/>
</dbReference>
<keyword evidence="2" id="KW-0963">Cytoplasm</keyword>
<dbReference type="GO" id="GO:0007051">
    <property type="term" value="P:spindle organization"/>
    <property type="evidence" value="ECO:0007669"/>
    <property type="project" value="TreeGrafter"/>
</dbReference>
<dbReference type="PANTHER" id="PTHR22706:SF1">
    <property type="entry name" value="ASSEMBLY FACTOR FOR SPINDLE MICROTUBULES"/>
    <property type="match status" value="1"/>
</dbReference>
<sequence length="183" mass="20921">MLSNTEVYSEHGSLANAALKIQSAFRGFRARKKIKLNSGKKHKKENIQSVDEARLEAVIKIQKFFRGFLARRKLMTEKRRKSNGHDIQSEDIQMMNAAIKIQSIFRGYKVRKALLTKLESNSKDVKDTNCEIKFSEAKNYEKLSGSGDHTDKDDASLVNAVVKIQSFFRGYKARKDMKSNCII</sequence>
<keyword evidence="3" id="KW-0677">Repeat</keyword>
<reference evidence="5" key="2">
    <citation type="journal article" date="2018" name="Environ. Sci. Technol.">
        <title>The Toxicogenome of Hyalella azteca: A Model for Sediment Ecotoxicology and Evolutionary Toxicology.</title>
        <authorList>
            <person name="Poynton H.C."/>
            <person name="Hasenbein S."/>
            <person name="Benoit J.B."/>
            <person name="Sepulveda M.S."/>
            <person name="Poelchau M.F."/>
            <person name="Hughes D.S.T."/>
            <person name="Murali S.C."/>
            <person name="Chen S."/>
            <person name="Glastad K.M."/>
            <person name="Goodisman M.A.D."/>
            <person name="Werren J.H."/>
            <person name="Vineis J.H."/>
            <person name="Bowen J.L."/>
            <person name="Friedrich M."/>
            <person name="Jones J."/>
            <person name="Robertson H.M."/>
            <person name="Feyereisen R."/>
            <person name="Mechler-Hickson A."/>
            <person name="Mathers N."/>
            <person name="Lee C.E."/>
            <person name="Colbourne J.K."/>
            <person name="Biales A."/>
            <person name="Johnston J.S."/>
            <person name="Wellborn G.A."/>
            <person name="Rosendale A.J."/>
            <person name="Cridge A.G."/>
            <person name="Munoz-Torres M.C."/>
            <person name="Bain P.A."/>
            <person name="Manny A.R."/>
            <person name="Major K.M."/>
            <person name="Lambert F.N."/>
            <person name="Vulpe C.D."/>
            <person name="Tuck P."/>
            <person name="Blalock B.J."/>
            <person name="Lin Y.Y."/>
            <person name="Smith M.E."/>
            <person name="Ochoa-Acuna H."/>
            <person name="Chen M.M."/>
            <person name="Childers C.P."/>
            <person name="Qu J."/>
            <person name="Dugan S."/>
            <person name="Lee S.L."/>
            <person name="Chao H."/>
            <person name="Dinh H."/>
            <person name="Han Y."/>
            <person name="Doddapaneni H."/>
            <person name="Worley K.C."/>
            <person name="Muzny D.M."/>
            <person name="Gibbs R.A."/>
            <person name="Richards S."/>
        </authorList>
    </citation>
    <scope>NUCLEOTIDE SEQUENCE</scope>
    <source>
        <strain evidence="5">HAZT.00-mixed</strain>
        <tissue evidence="5">Whole organism</tissue>
    </source>
</reference>
<evidence type="ECO:0000256" key="1">
    <source>
        <dbReference type="ARBA" id="ARBA00004496"/>
    </source>
</evidence>
<name>A0A6A0HAR9_HYAAZ</name>
<dbReference type="InterPro" id="IPR027417">
    <property type="entry name" value="P-loop_NTPase"/>
</dbReference>
<organism evidence="5">
    <name type="scientific">Hyalella azteca</name>
    <name type="common">Amphipod</name>
    <dbReference type="NCBI Taxonomy" id="294128"/>
    <lineage>
        <taxon>Eukaryota</taxon>
        <taxon>Metazoa</taxon>
        <taxon>Ecdysozoa</taxon>
        <taxon>Arthropoda</taxon>
        <taxon>Crustacea</taxon>
        <taxon>Multicrustacea</taxon>
        <taxon>Malacostraca</taxon>
        <taxon>Eumalacostraca</taxon>
        <taxon>Peracarida</taxon>
        <taxon>Amphipoda</taxon>
        <taxon>Senticaudata</taxon>
        <taxon>Talitrida</taxon>
        <taxon>Talitroidea</taxon>
        <taxon>Hyalellidae</taxon>
        <taxon>Hyalella</taxon>
    </lineage>
</organism>
<gene>
    <name evidence="5" type="ORF">HAZT_HAZT006234</name>
</gene>
<dbReference type="CDD" id="cd23767">
    <property type="entry name" value="IQCD"/>
    <property type="match status" value="2"/>
</dbReference>
<dbReference type="Pfam" id="PF00612">
    <property type="entry name" value="IQ"/>
    <property type="match status" value="4"/>
</dbReference>
<evidence type="ECO:0000256" key="2">
    <source>
        <dbReference type="ARBA" id="ARBA00022490"/>
    </source>
</evidence>
<evidence type="ECO:0000256" key="3">
    <source>
        <dbReference type="ARBA" id="ARBA00022737"/>
    </source>
</evidence>
<dbReference type="GO" id="GO:0000922">
    <property type="term" value="C:spindle pole"/>
    <property type="evidence" value="ECO:0007669"/>
    <property type="project" value="TreeGrafter"/>
</dbReference>
<reference evidence="5" key="3">
    <citation type="submission" date="2019-06" db="EMBL/GenBank/DDBJ databases">
        <authorList>
            <person name="Poynton C."/>
            <person name="Hasenbein S."/>
            <person name="Benoit J.B."/>
            <person name="Sepulveda M.S."/>
            <person name="Poelchau M.F."/>
            <person name="Murali S.C."/>
            <person name="Chen S."/>
            <person name="Glastad K.M."/>
            <person name="Werren J.H."/>
            <person name="Vineis J.H."/>
            <person name="Bowen J.L."/>
            <person name="Friedrich M."/>
            <person name="Jones J."/>
            <person name="Robertson H.M."/>
            <person name="Feyereisen R."/>
            <person name="Mechler-Hickson A."/>
            <person name="Mathers N."/>
            <person name="Lee C.E."/>
            <person name="Colbourne J.K."/>
            <person name="Biales A."/>
            <person name="Johnston J.S."/>
            <person name="Wellborn G.A."/>
            <person name="Rosendale A.J."/>
            <person name="Cridge A.G."/>
            <person name="Munoz-Torres M.C."/>
            <person name="Bain P.A."/>
            <person name="Manny A.R."/>
            <person name="Major K.M."/>
            <person name="Lambert F.N."/>
            <person name="Vulpe C.D."/>
            <person name="Tuck P."/>
            <person name="Blalock B.J."/>
            <person name="Lin Y.-Y."/>
            <person name="Smith M.E."/>
            <person name="Ochoa-Acuna H."/>
            <person name="Chen M.-J.M."/>
            <person name="Childers C.P."/>
            <person name="Qu J."/>
            <person name="Dugan S."/>
            <person name="Lee S.L."/>
            <person name="Chao H."/>
            <person name="Dinh H."/>
            <person name="Han Y."/>
            <person name="Doddapaneni H."/>
            <person name="Worley K.C."/>
            <person name="Muzny D.M."/>
            <person name="Gibbs R.A."/>
            <person name="Richards S."/>
        </authorList>
    </citation>
    <scope>NUCLEOTIDE SEQUENCE</scope>
    <source>
        <strain evidence="5">HAZT.00-mixed</strain>
        <tissue evidence="5">Whole organism</tissue>
    </source>
</reference>